<dbReference type="EMBL" id="JBHRSK010000020">
    <property type="protein sequence ID" value="MFC2970442.1"/>
    <property type="molecule type" value="Genomic_DNA"/>
</dbReference>
<reference evidence="2" key="1">
    <citation type="journal article" date="2019" name="Int. J. Syst. Evol. Microbiol.">
        <title>The Global Catalogue of Microorganisms (GCM) 10K type strain sequencing project: providing services to taxonomists for standard genome sequencing and annotation.</title>
        <authorList>
            <consortium name="The Broad Institute Genomics Platform"/>
            <consortium name="The Broad Institute Genome Sequencing Center for Infectious Disease"/>
            <person name="Wu L."/>
            <person name="Ma J."/>
        </authorList>
    </citation>
    <scope>NUCLEOTIDE SEQUENCE [LARGE SCALE GENOMIC DNA]</scope>
    <source>
        <strain evidence="2">KCTC 62192</strain>
    </source>
</reference>
<evidence type="ECO:0000313" key="1">
    <source>
        <dbReference type="EMBL" id="MFC2970442.1"/>
    </source>
</evidence>
<keyword evidence="2" id="KW-1185">Reference proteome</keyword>
<organism evidence="1 2">
    <name type="scientific">Acidimangrovimonas pyrenivorans</name>
    <dbReference type="NCBI Taxonomy" id="2030798"/>
    <lineage>
        <taxon>Bacteria</taxon>
        <taxon>Pseudomonadati</taxon>
        <taxon>Pseudomonadota</taxon>
        <taxon>Alphaproteobacteria</taxon>
        <taxon>Rhodobacterales</taxon>
        <taxon>Paracoccaceae</taxon>
        <taxon>Acidimangrovimonas</taxon>
    </lineage>
</organism>
<accession>A0ABV7AMC8</accession>
<proteinExistence type="predicted"/>
<sequence length="193" mass="19328">MKISVVTAVCNRVETARDALGSVAAQTYRDLGPVVPDAGSTDAALAAIAACAGPAVVPESGPDGGIRDVIDKAIARPRGDAAGPVHFGAFFASDRAPGAVAQAFSKAGAAGGHGGRDRVFAGNPQRLLRHGRSGSFDPKRPKHGWRPPAPMPYLPAGMPEVAGGMRGAVKAAALWGVVGPGAAKTTGPCSAMM</sequence>
<dbReference type="Gene3D" id="3.90.550.10">
    <property type="entry name" value="Spore Coat Polysaccharide Biosynthesis Protein SpsA, Chain A"/>
    <property type="match status" value="1"/>
</dbReference>
<name>A0ABV7AMC8_9RHOB</name>
<comment type="caution">
    <text evidence="1">The sequence shown here is derived from an EMBL/GenBank/DDBJ whole genome shotgun (WGS) entry which is preliminary data.</text>
</comment>
<evidence type="ECO:0000313" key="2">
    <source>
        <dbReference type="Proteomes" id="UP001595443"/>
    </source>
</evidence>
<dbReference type="Proteomes" id="UP001595443">
    <property type="component" value="Unassembled WGS sequence"/>
</dbReference>
<dbReference type="RefSeq" id="WP_377835413.1">
    <property type="nucleotide sequence ID" value="NZ_JBHRSK010000020.1"/>
</dbReference>
<dbReference type="SUPFAM" id="SSF53448">
    <property type="entry name" value="Nucleotide-diphospho-sugar transferases"/>
    <property type="match status" value="1"/>
</dbReference>
<gene>
    <name evidence="1" type="ORF">ACFOES_20275</name>
</gene>
<dbReference type="InterPro" id="IPR029044">
    <property type="entry name" value="Nucleotide-diphossugar_trans"/>
</dbReference>
<protein>
    <submittedName>
        <fullName evidence="1">Uncharacterized protein</fullName>
    </submittedName>
</protein>